<gene>
    <name evidence="1" type="ORF">QJS10_CPA09g00787</name>
</gene>
<evidence type="ECO:0000313" key="2">
    <source>
        <dbReference type="Proteomes" id="UP001180020"/>
    </source>
</evidence>
<dbReference type="Gene3D" id="2.40.50.140">
    <property type="entry name" value="Nucleic acid-binding proteins"/>
    <property type="match status" value="1"/>
</dbReference>
<keyword evidence="2" id="KW-1185">Reference proteome</keyword>
<reference evidence="1" key="2">
    <citation type="submission" date="2023-06" db="EMBL/GenBank/DDBJ databases">
        <authorList>
            <person name="Ma L."/>
            <person name="Liu K.-W."/>
            <person name="Li Z."/>
            <person name="Hsiao Y.-Y."/>
            <person name="Qi Y."/>
            <person name="Fu T."/>
            <person name="Tang G."/>
            <person name="Zhang D."/>
            <person name="Sun W.-H."/>
            <person name="Liu D.-K."/>
            <person name="Li Y."/>
            <person name="Chen G.-Z."/>
            <person name="Liu X.-D."/>
            <person name="Liao X.-Y."/>
            <person name="Jiang Y.-T."/>
            <person name="Yu X."/>
            <person name="Hao Y."/>
            <person name="Huang J."/>
            <person name="Zhao X.-W."/>
            <person name="Ke S."/>
            <person name="Chen Y.-Y."/>
            <person name="Wu W.-L."/>
            <person name="Hsu J.-L."/>
            <person name="Lin Y.-F."/>
            <person name="Huang M.-D."/>
            <person name="Li C.-Y."/>
            <person name="Huang L."/>
            <person name="Wang Z.-W."/>
            <person name="Zhao X."/>
            <person name="Zhong W.-Y."/>
            <person name="Peng D.-H."/>
            <person name="Ahmad S."/>
            <person name="Lan S."/>
            <person name="Zhang J.-S."/>
            <person name="Tsai W.-C."/>
            <person name="Van De Peer Y."/>
            <person name="Liu Z.-J."/>
        </authorList>
    </citation>
    <scope>NUCLEOTIDE SEQUENCE</scope>
    <source>
        <strain evidence="1">CP</strain>
        <tissue evidence="1">Leaves</tissue>
    </source>
</reference>
<proteinExistence type="predicted"/>
<organism evidence="1 2">
    <name type="scientific">Acorus calamus</name>
    <name type="common">Sweet flag</name>
    <dbReference type="NCBI Taxonomy" id="4465"/>
    <lineage>
        <taxon>Eukaryota</taxon>
        <taxon>Viridiplantae</taxon>
        <taxon>Streptophyta</taxon>
        <taxon>Embryophyta</taxon>
        <taxon>Tracheophyta</taxon>
        <taxon>Spermatophyta</taxon>
        <taxon>Magnoliopsida</taxon>
        <taxon>Liliopsida</taxon>
        <taxon>Acoraceae</taxon>
        <taxon>Acorus</taxon>
    </lineage>
</organism>
<accession>A0AAV9E4V2</accession>
<comment type="caution">
    <text evidence="1">The sequence shown here is derived from an EMBL/GenBank/DDBJ whole genome shotgun (WGS) entry which is preliminary data.</text>
</comment>
<dbReference type="AlphaFoldDB" id="A0AAV9E4V2"/>
<sequence>MNTYAGLDNEKRLLYIQRVVERRKRRRSMKNADTEEQLQSTSHSTTRAQRTIFLLKAQLNSYEYEDTALIKMMSIHDDLMDHPTPINSLKKFDKLWNIKVRVMRRGLIEKYNNDKGSGERWKVIVIDAEAQKYKL</sequence>
<dbReference type="EMBL" id="JAUJYO010000009">
    <property type="protein sequence ID" value="KAK1308721.1"/>
    <property type="molecule type" value="Genomic_DNA"/>
</dbReference>
<dbReference type="Proteomes" id="UP001180020">
    <property type="component" value="Unassembled WGS sequence"/>
</dbReference>
<evidence type="ECO:0000313" key="1">
    <source>
        <dbReference type="EMBL" id="KAK1308721.1"/>
    </source>
</evidence>
<protein>
    <submittedName>
        <fullName evidence="1">Uncharacterized protein</fullName>
    </submittedName>
</protein>
<dbReference type="InterPro" id="IPR012340">
    <property type="entry name" value="NA-bd_OB-fold"/>
</dbReference>
<name>A0AAV9E4V2_ACOCL</name>
<reference evidence="1" key="1">
    <citation type="journal article" date="2023" name="Nat. Commun.">
        <title>Diploid and tetraploid genomes of Acorus and the evolution of monocots.</title>
        <authorList>
            <person name="Ma L."/>
            <person name="Liu K.W."/>
            <person name="Li Z."/>
            <person name="Hsiao Y.Y."/>
            <person name="Qi Y."/>
            <person name="Fu T."/>
            <person name="Tang G.D."/>
            <person name="Zhang D."/>
            <person name="Sun W.H."/>
            <person name="Liu D.K."/>
            <person name="Li Y."/>
            <person name="Chen G.Z."/>
            <person name="Liu X.D."/>
            <person name="Liao X.Y."/>
            <person name="Jiang Y.T."/>
            <person name="Yu X."/>
            <person name="Hao Y."/>
            <person name="Huang J."/>
            <person name="Zhao X.W."/>
            <person name="Ke S."/>
            <person name="Chen Y.Y."/>
            <person name="Wu W.L."/>
            <person name="Hsu J.L."/>
            <person name="Lin Y.F."/>
            <person name="Huang M.D."/>
            <person name="Li C.Y."/>
            <person name="Huang L."/>
            <person name="Wang Z.W."/>
            <person name="Zhao X."/>
            <person name="Zhong W.Y."/>
            <person name="Peng D.H."/>
            <person name="Ahmad S."/>
            <person name="Lan S."/>
            <person name="Zhang J.S."/>
            <person name="Tsai W.C."/>
            <person name="Van de Peer Y."/>
            <person name="Liu Z.J."/>
        </authorList>
    </citation>
    <scope>NUCLEOTIDE SEQUENCE</scope>
    <source>
        <strain evidence="1">CP</strain>
    </source>
</reference>